<protein>
    <submittedName>
        <fullName evidence="1">Uncharacterized protein</fullName>
    </submittedName>
</protein>
<name>A0A212LWP7_9FIRM</name>
<reference evidence="1" key="1">
    <citation type="submission" date="2016-08" db="EMBL/GenBank/DDBJ databases">
        <authorList>
            <person name="Seilhamer J.J."/>
        </authorList>
    </citation>
    <scope>NUCLEOTIDE SEQUENCE</scope>
    <source>
        <strain evidence="1">86</strain>
    </source>
</reference>
<organism evidence="1">
    <name type="scientific">uncultured Sporomusa sp</name>
    <dbReference type="NCBI Taxonomy" id="307249"/>
    <lineage>
        <taxon>Bacteria</taxon>
        <taxon>Bacillati</taxon>
        <taxon>Bacillota</taxon>
        <taxon>Negativicutes</taxon>
        <taxon>Selenomonadales</taxon>
        <taxon>Sporomusaceae</taxon>
        <taxon>Sporomusa</taxon>
        <taxon>environmental samples</taxon>
    </lineage>
</organism>
<sequence>MGNECGLHGGTVIETKPIQSAGTCIGGYLPGAGDCLYQCGGTARAGGHYDQRAGGC</sequence>
<gene>
    <name evidence="1" type="ORF">KL86SPO_40468</name>
</gene>
<dbReference type="AlphaFoldDB" id="A0A212LWP7"/>
<evidence type="ECO:0000313" key="1">
    <source>
        <dbReference type="EMBL" id="SCM81983.1"/>
    </source>
</evidence>
<proteinExistence type="predicted"/>
<accession>A0A212LWP7</accession>
<dbReference type="EMBL" id="FMJE01000004">
    <property type="protein sequence ID" value="SCM81983.1"/>
    <property type="molecule type" value="Genomic_DNA"/>
</dbReference>